<dbReference type="EMBL" id="ATHJ01000128">
    <property type="protein sequence ID" value="EPR33250.1"/>
    <property type="molecule type" value="Genomic_DNA"/>
</dbReference>
<sequence>MKYGPPSVKHQPVQTRKGKAMTELPPLKTWQFYAACRKVLGMTTLTKMFGKSQTQLYRWGRDPDCCEDVERNPLDRTNAILERLCELGRDDIAQAAVSILAKTIDCELVCIRPAYPDKTSIEAECLEDYPPLIRLHQAILSNEDPETVRHLWQCAKQELDETWEMYLRKKCTRA</sequence>
<organism evidence="1 2">
    <name type="scientific">Desulfococcus multivorans DSM 2059</name>
    <dbReference type="NCBI Taxonomy" id="1121405"/>
    <lineage>
        <taxon>Bacteria</taxon>
        <taxon>Pseudomonadati</taxon>
        <taxon>Thermodesulfobacteriota</taxon>
        <taxon>Desulfobacteria</taxon>
        <taxon>Desulfobacterales</taxon>
        <taxon>Desulfococcaceae</taxon>
        <taxon>Desulfococcus</taxon>
    </lineage>
</organism>
<proteinExistence type="predicted"/>
<evidence type="ECO:0000313" key="1">
    <source>
        <dbReference type="EMBL" id="EPR33250.1"/>
    </source>
</evidence>
<comment type="caution">
    <text evidence="1">The sequence shown here is derived from an EMBL/GenBank/DDBJ whole genome shotgun (WGS) entry which is preliminary data.</text>
</comment>
<reference evidence="1 2" key="1">
    <citation type="journal article" date="2013" name="Genome Announc.">
        <title>Draft genome sequences for three mercury-methylating, sulfate-reducing bacteria.</title>
        <authorList>
            <person name="Brown S.D."/>
            <person name="Hurt R.A.Jr."/>
            <person name="Gilmour C.C."/>
            <person name="Elias D.A."/>
        </authorList>
    </citation>
    <scope>NUCLEOTIDE SEQUENCE [LARGE SCALE GENOMIC DNA]</scope>
    <source>
        <strain evidence="1 2">DSM 2059</strain>
    </source>
</reference>
<dbReference type="STRING" id="897.B2D07_02465"/>
<dbReference type="AlphaFoldDB" id="S7T9Q1"/>
<evidence type="ECO:0000313" key="2">
    <source>
        <dbReference type="Proteomes" id="UP000014977"/>
    </source>
</evidence>
<name>S7T9Q1_DESML</name>
<keyword evidence="2" id="KW-1185">Reference proteome</keyword>
<dbReference type="eggNOG" id="ENOG50303FN">
    <property type="taxonomic scope" value="Bacteria"/>
</dbReference>
<accession>S7T9Q1</accession>
<gene>
    <name evidence="1" type="ORF">dsmv_3506</name>
</gene>
<protein>
    <submittedName>
        <fullName evidence="1">Uncharacterized protein</fullName>
    </submittedName>
</protein>
<dbReference type="Proteomes" id="UP000014977">
    <property type="component" value="Unassembled WGS sequence"/>
</dbReference>